<gene>
    <name evidence="1" type="ORF">Zmor_024892</name>
</gene>
<dbReference type="Proteomes" id="UP001168821">
    <property type="component" value="Unassembled WGS sequence"/>
</dbReference>
<evidence type="ECO:0000313" key="1">
    <source>
        <dbReference type="EMBL" id="KAJ3642074.1"/>
    </source>
</evidence>
<keyword evidence="2" id="KW-1185">Reference proteome</keyword>
<dbReference type="EMBL" id="JALNTZ010000008">
    <property type="protein sequence ID" value="KAJ3642074.1"/>
    <property type="molecule type" value="Genomic_DNA"/>
</dbReference>
<organism evidence="1 2">
    <name type="scientific">Zophobas morio</name>
    <dbReference type="NCBI Taxonomy" id="2755281"/>
    <lineage>
        <taxon>Eukaryota</taxon>
        <taxon>Metazoa</taxon>
        <taxon>Ecdysozoa</taxon>
        <taxon>Arthropoda</taxon>
        <taxon>Hexapoda</taxon>
        <taxon>Insecta</taxon>
        <taxon>Pterygota</taxon>
        <taxon>Neoptera</taxon>
        <taxon>Endopterygota</taxon>
        <taxon>Coleoptera</taxon>
        <taxon>Polyphaga</taxon>
        <taxon>Cucujiformia</taxon>
        <taxon>Tenebrionidae</taxon>
        <taxon>Zophobas</taxon>
    </lineage>
</organism>
<dbReference type="AlphaFoldDB" id="A0AA38HVS2"/>
<comment type="caution">
    <text evidence="1">The sequence shown here is derived from an EMBL/GenBank/DDBJ whole genome shotgun (WGS) entry which is preliminary data.</text>
</comment>
<reference evidence="1" key="1">
    <citation type="journal article" date="2023" name="G3 (Bethesda)">
        <title>Whole genome assemblies of Zophobas morio and Tenebrio molitor.</title>
        <authorList>
            <person name="Kaur S."/>
            <person name="Stinson S.A."/>
            <person name="diCenzo G.C."/>
        </authorList>
    </citation>
    <scope>NUCLEOTIDE SEQUENCE</scope>
    <source>
        <strain evidence="1">QUZm001</strain>
    </source>
</reference>
<proteinExistence type="predicted"/>
<accession>A0AA38HVS2</accession>
<sequence length="138" mass="15513">MFALQHNHSLNHVKTCLVVWRKLKNMVAVLKRTKLNFHPHLSFNSLEISPGNLLAWRLAVCKRYLNGNHHLAGELCGGDESSSRGALTALLDKGRVCAHLKVLTAVYLRDFGLIKSGDWSHRFDSESKRFASLKHGKA</sequence>
<protein>
    <submittedName>
        <fullName evidence="1">Uncharacterized protein</fullName>
    </submittedName>
</protein>
<name>A0AA38HVS2_9CUCU</name>
<evidence type="ECO:0000313" key="2">
    <source>
        <dbReference type="Proteomes" id="UP001168821"/>
    </source>
</evidence>